<dbReference type="CDD" id="cd06588">
    <property type="entry name" value="PhnB_like"/>
    <property type="match status" value="1"/>
</dbReference>
<dbReference type="Gene3D" id="3.10.180.10">
    <property type="entry name" value="2,3-Dihydroxybiphenyl 1,2-Dioxygenase, domain 1"/>
    <property type="match status" value="1"/>
</dbReference>
<evidence type="ECO:0000259" key="1">
    <source>
        <dbReference type="Pfam" id="PF06983"/>
    </source>
</evidence>
<comment type="caution">
    <text evidence="2">The sequence shown here is derived from an EMBL/GenBank/DDBJ whole genome shotgun (WGS) entry which is preliminary data.</text>
</comment>
<proteinExistence type="predicted"/>
<dbReference type="InterPro" id="IPR028973">
    <property type="entry name" value="PhnB-like"/>
</dbReference>
<dbReference type="Pfam" id="PF06983">
    <property type="entry name" value="3-dmu-9_3-mt"/>
    <property type="match status" value="1"/>
</dbReference>
<dbReference type="EMBL" id="QFPP01000133">
    <property type="protein sequence ID" value="PZQ74371.1"/>
    <property type="molecule type" value="Genomic_DNA"/>
</dbReference>
<protein>
    <submittedName>
        <fullName evidence="2">VOC family protein</fullName>
    </submittedName>
</protein>
<evidence type="ECO:0000313" key="3">
    <source>
        <dbReference type="Proteomes" id="UP000249135"/>
    </source>
</evidence>
<name>A0A2W5Q7U8_VARPD</name>
<dbReference type="PANTHER" id="PTHR33990">
    <property type="entry name" value="PROTEIN YJDN-RELATED"/>
    <property type="match status" value="1"/>
</dbReference>
<gene>
    <name evidence="2" type="ORF">DI563_12435</name>
</gene>
<dbReference type="InterPro" id="IPR029068">
    <property type="entry name" value="Glyas_Bleomycin-R_OHBP_Dase"/>
</dbReference>
<reference evidence="2 3" key="1">
    <citation type="submission" date="2017-08" db="EMBL/GenBank/DDBJ databases">
        <title>Infants hospitalized years apart are colonized by the same room-sourced microbial strains.</title>
        <authorList>
            <person name="Brooks B."/>
            <person name="Olm M.R."/>
            <person name="Firek B.A."/>
            <person name="Baker R."/>
            <person name="Thomas B.C."/>
            <person name="Morowitz M.J."/>
            <person name="Banfield J.F."/>
        </authorList>
    </citation>
    <scope>NUCLEOTIDE SEQUENCE [LARGE SCALE GENOMIC DNA]</scope>
    <source>
        <strain evidence="2">S2_005_003_R2_41</strain>
    </source>
</reference>
<evidence type="ECO:0000313" key="2">
    <source>
        <dbReference type="EMBL" id="PZQ74371.1"/>
    </source>
</evidence>
<dbReference type="Proteomes" id="UP000249135">
    <property type="component" value="Unassembled WGS sequence"/>
</dbReference>
<dbReference type="AlphaFoldDB" id="A0A2W5Q7U8"/>
<sequence length="147" mass="15701">MLIQPYLFLEGRAEEAIAFYKQALGADVEMLMRFKDAPPDPNAGAAEGCGPMQADPEKVMHASLLVGGARIMCSDGMNSGKPEFKGVSLSLSYPSDAETKKVFDALSDGGTVQQPLIKTFFSSSFGMVADRFGVNWMVITDTGNPPA</sequence>
<dbReference type="PANTHER" id="PTHR33990:SF1">
    <property type="entry name" value="PROTEIN YJDN"/>
    <property type="match status" value="1"/>
</dbReference>
<accession>A0A2W5Q7U8</accession>
<dbReference type="SUPFAM" id="SSF54593">
    <property type="entry name" value="Glyoxalase/Bleomycin resistance protein/Dihydroxybiphenyl dioxygenase"/>
    <property type="match status" value="1"/>
</dbReference>
<organism evidence="2 3">
    <name type="scientific">Variovorax paradoxus</name>
    <dbReference type="NCBI Taxonomy" id="34073"/>
    <lineage>
        <taxon>Bacteria</taxon>
        <taxon>Pseudomonadati</taxon>
        <taxon>Pseudomonadota</taxon>
        <taxon>Betaproteobacteria</taxon>
        <taxon>Burkholderiales</taxon>
        <taxon>Comamonadaceae</taxon>
        <taxon>Variovorax</taxon>
    </lineage>
</organism>
<feature type="domain" description="PhnB-like" evidence="1">
    <location>
        <begin position="4"/>
        <end position="139"/>
    </location>
</feature>